<proteinExistence type="predicted"/>
<dbReference type="GO" id="GO:0043138">
    <property type="term" value="F:3'-5' DNA helicase activity"/>
    <property type="evidence" value="ECO:0007669"/>
    <property type="project" value="TreeGrafter"/>
</dbReference>
<dbReference type="GO" id="GO:0051607">
    <property type="term" value="P:defense response to virus"/>
    <property type="evidence" value="ECO:0007669"/>
    <property type="project" value="UniProtKB-KW"/>
</dbReference>
<dbReference type="EMBL" id="BIFQ01000002">
    <property type="protein sequence ID" value="GCE09289.1"/>
    <property type="molecule type" value="Genomic_DNA"/>
</dbReference>
<evidence type="ECO:0000313" key="8">
    <source>
        <dbReference type="Proteomes" id="UP000287224"/>
    </source>
</evidence>
<keyword evidence="3" id="KW-0347">Helicase</keyword>
<dbReference type="SUPFAM" id="SSF52540">
    <property type="entry name" value="P-loop containing nucleoside triphosphate hydrolases"/>
    <property type="match status" value="1"/>
</dbReference>
<name>A0A401ZQZ3_9CHLR</name>
<accession>A0A401ZQZ3</accession>
<dbReference type="Pfam" id="PF00270">
    <property type="entry name" value="DEAD"/>
    <property type="match status" value="1"/>
</dbReference>
<dbReference type="GO" id="GO:0036297">
    <property type="term" value="P:interstrand cross-link repair"/>
    <property type="evidence" value="ECO:0007669"/>
    <property type="project" value="TreeGrafter"/>
</dbReference>
<dbReference type="SMART" id="SM00487">
    <property type="entry name" value="DEXDc"/>
    <property type="match status" value="1"/>
</dbReference>
<dbReference type="PROSITE" id="PS51192">
    <property type="entry name" value="HELICASE_ATP_BIND_1"/>
    <property type="match status" value="1"/>
</dbReference>
<evidence type="ECO:0000256" key="3">
    <source>
        <dbReference type="ARBA" id="ARBA00022806"/>
    </source>
</evidence>
<dbReference type="Pfam" id="PF22590">
    <property type="entry name" value="Cas3-like_C_2"/>
    <property type="match status" value="1"/>
</dbReference>
<dbReference type="PANTHER" id="PTHR47957:SF3">
    <property type="entry name" value="ATP-DEPENDENT HELICASE HRQ1"/>
    <property type="match status" value="1"/>
</dbReference>
<reference evidence="8" key="1">
    <citation type="submission" date="2018-12" db="EMBL/GenBank/DDBJ databases">
        <title>Tengunoibacter tsumagoiensis gen. nov., sp. nov., Dictyobacter kobayashii sp. nov., D. alpinus sp. nov., and D. joshuensis sp. nov. and description of Dictyobacteraceae fam. nov. within the order Ktedonobacterales isolated from Tengu-no-mugimeshi.</title>
        <authorList>
            <person name="Wang C.M."/>
            <person name="Zheng Y."/>
            <person name="Sakai Y."/>
            <person name="Toyoda A."/>
            <person name="Minakuchi Y."/>
            <person name="Abe K."/>
            <person name="Yokota A."/>
            <person name="Yabe S."/>
        </authorList>
    </citation>
    <scope>NUCLEOTIDE SEQUENCE [LARGE SCALE GENOMIC DNA]</scope>
    <source>
        <strain evidence="8">S-27</strain>
    </source>
</reference>
<evidence type="ECO:0000256" key="5">
    <source>
        <dbReference type="ARBA" id="ARBA00023118"/>
    </source>
</evidence>
<dbReference type="NCBIfam" id="TIGR03158">
    <property type="entry name" value="cas3_cyano"/>
    <property type="match status" value="1"/>
</dbReference>
<keyword evidence="4" id="KW-0067">ATP-binding</keyword>
<dbReference type="SMART" id="SM00490">
    <property type="entry name" value="HELICc"/>
    <property type="match status" value="1"/>
</dbReference>
<dbReference type="RefSeq" id="WP_126601695.1">
    <property type="nucleotide sequence ID" value="NZ_BIFQ01000002.1"/>
</dbReference>
<dbReference type="AlphaFoldDB" id="A0A401ZQZ3"/>
<evidence type="ECO:0000256" key="4">
    <source>
        <dbReference type="ARBA" id="ARBA00022840"/>
    </source>
</evidence>
<dbReference type="GO" id="GO:0005524">
    <property type="term" value="F:ATP binding"/>
    <property type="evidence" value="ECO:0007669"/>
    <property type="project" value="UniProtKB-KW"/>
</dbReference>
<dbReference type="PANTHER" id="PTHR47957">
    <property type="entry name" value="ATP-DEPENDENT HELICASE HRQ1"/>
    <property type="match status" value="1"/>
</dbReference>
<dbReference type="Gene3D" id="3.40.50.300">
    <property type="entry name" value="P-loop containing nucleotide triphosphate hydrolases"/>
    <property type="match status" value="2"/>
</dbReference>
<evidence type="ECO:0000259" key="6">
    <source>
        <dbReference type="PROSITE" id="PS51192"/>
    </source>
</evidence>
<dbReference type="GO" id="GO:0003676">
    <property type="term" value="F:nucleic acid binding"/>
    <property type="evidence" value="ECO:0007669"/>
    <property type="project" value="InterPro"/>
</dbReference>
<protein>
    <recommendedName>
        <fullName evidence="6">Helicase ATP-binding domain-containing protein</fullName>
    </recommendedName>
</protein>
<keyword evidence="2" id="KW-0378">Hydrolase</keyword>
<dbReference type="Proteomes" id="UP000287224">
    <property type="component" value="Unassembled WGS sequence"/>
</dbReference>
<dbReference type="InterPro" id="IPR027417">
    <property type="entry name" value="P-loop_NTPase"/>
</dbReference>
<evidence type="ECO:0000313" key="7">
    <source>
        <dbReference type="EMBL" id="GCE09289.1"/>
    </source>
</evidence>
<dbReference type="InterPro" id="IPR011545">
    <property type="entry name" value="DEAD/DEAH_box_helicase_dom"/>
</dbReference>
<dbReference type="InterPro" id="IPR001650">
    <property type="entry name" value="Helicase_C-like"/>
</dbReference>
<evidence type="ECO:0000256" key="2">
    <source>
        <dbReference type="ARBA" id="ARBA00022801"/>
    </source>
</evidence>
<comment type="caution">
    <text evidence="7">The sequence shown here is derived from an EMBL/GenBank/DDBJ whole genome shotgun (WGS) entry which is preliminary data.</text>
</comment>
<feature type="domain" description="Helicase ATP-binding" evidence="6">
    <location>
        <begin position="36"/>
        <end position="232"/>
    </location>
</feature>
<dbReference type="InterPro" id="IPR054712">
    <property type="entry name" value="Cas3-like_dom"/>
</dbReference>
<dbReference type="InterPro" id="IPR014001">
    <property type="entry name" value="Helicase_ATP-bd"/>
</dbReference>
<dbReference type="OrthoDB" id="9810236at2"/>
<dbReference type="GO" id="GO:0016787">
    <property type="term" value="F:hydrolase activity"/>
    <property type="evidence" value="ECO:0007669"/>
    <property type="project" value="UniProtKB-KW"/>
</dbReference>
<dbReference type="GO" id="GO:0006289">
    <property type="term" value="P:nucleotide-excision repair"/>
    <property type="evidence" value="ECO:0007669"/>
    <property type="project" value="TreeGrafter"/>
</dbReference>
<evidence type="ECO:0000256" key="1">
    <source>
        <dbReference type="ARBA" id="ARBA00022741"/>
    </source>
</evidence>
<sequence>MALTSLHILPVYSKLHPTATIHTVRLLQHQHETLEAFRNPDIDVITNMAMTGDGKSLAAYLAAIQDQLHVIAMYPTNELISDQYAALPSYEQNLGIPIKPFDTMYSEKITQLMRLHQSTNRLEEVRKLLVKNRMILTNPDLLHLIMSHQYGWEHLRKELPVTIGAFFDYFIFDEFHIFNVPQVIAIINILGYLTTGYRDKARERKKFVFLSATPNTQLHTLLQRGGIRYQSIQGTYRSSPQGEDYRCILQACDLEFHEVSQEREHSTEQWIEEHLETLLHFFIHYPGSKAAILVSSVATARRIYTRIKAYFEPYGITVGENTGLTNREERELSRTRDILVGTSTVDVGVDFHINYLIFEASSAGTFLQRFGRLGRHGEFPIYRAHALVPRFVLERVQAQITDEMEREALNKMIYDVFPTEQQFSQYCSLWGTVQAAQVVAELQSQRKLDANQAFTDALVEQYERTYATGDKPVMSKALKKYWRIHKEAPEIIQELRSFRGQSPLSCAVWDTDNHLKTYELFFLLSNTEFEVLDTFTFMQEVRARGLEERTFEKQLLYLKIHDYIPERLQLILQVPYDITPFLNRIQVLHGITIQSPHPVWRDKVNFKLKHLKLPAIVTDIERAALKQKLQLGPLFPVYHLHDVTGGRYSISFGQEALLLDSLLFFRKPQGDKPMLL</sequence>
<keyword evidence="1" id="KW-0547">Nucleotide-binding</keyword>
<dbReference type="InterPro" id="IPR017575">
    <property type="entry name" value="CRISPR-assoc_helicase_Cas3"/>
</dbReference>
<keyword evidence="8" id="KW-1185">Reference proteome</keyword>
<gene>
    <name evidence="7" type="ORF">KDAU_66180</name>
</gene>
<organism evidence="7 8">
    <name type="scientific">Dictyobacter aurantiacus</name>
    <dbReference type="NCBI Taxonomy" id="1936993"/>
    <lineage>
        <taxon>Bacteria</taxon>
        <taxon>Bacillati</taxon>
        <taxon>Chloroflexota</taxon>
        <taxon>Ktedonobacteria</taxon>
        <taxon>Ktedonobacterales</taxon>
        <taxon>Dictyobacteraceae</taxon>
        <taxon>Dictyobacter</taxon>
    </lineage>
</organism>
<keyword evidence="5" id="KW-0051">Antiviral defense</keyword>